<dbReference type="SUPFAM" id="SSF58104">
    <property type="entry name" value="Methyl-accepting chemotaxis protein (MCP) signaling domain"/>
    <property type="match status" value="1"/>
</dbReference>
<dbReference type="PRINTS" id="PR00260">
    <property type="entry name" value="CHEMTRNSDUCR"/>
</dbReference>
<comment type="caution">
    <text evidence="7">The sequence shown here is derived from an EMBL/GenBank/DDBJ whole genome shotgun (WGS) entry which is preliminary data.</text>
</comment>
<feature type="transmembrane region" description="Helical" evidence="4">
    <location>
        <begin position="44"/>
        <end position="64"/>
    </location>
</feature>
<dbReference type="Pfam" id="PF00015">
    <property type="entry name" value="MCPsignal"/>
    <property type="match status" value="1"/>
</dbReference>
<dbReference type="AlphaFoldDB" id="A0A845L252"/>
<proteinExistence type="inferred from homology"/>
<dbReference type="PROSITE" id="PS50111">
    <property type="entry name" value="CHEMOTAXIS_TRANSDUC_2"/>
    <property type="match status" value="1"/>
</dbReference>
<keyword evidence="4" id="KW-0472">Membrane</keyword>
<dbReference type="Gene3D" id="6.10.340.10">
    <property type="match status" value="1"/>
</dbReference>
<gene>
    <name evidence="7" type="ORF">GTO91_11435</name>
</gene>
<evidence type="ECO:0000313" key="8">
    <source>
        <dbReference type="Proteomes" id="UP000463470"/>
    </source>
</evidence>
<dbReference type="Pfam" id="PF00672">
    <property type="entry name" value="HAMP"/>
    <property type="match status" value="1"/>
</dbReference>
<dbReference type="PANTHER" id="PTHR32089">
    <property type="entry name" value="METHYL-ACCEPTING CHEMOTAXIS PROTEIN MCPB"/>
    <property type="match status" value="1"/>
</dbReference>
<name>A0A845L252_9FIRM</name>
<evidence type="ECO:0000256" key="3">
    <source>
        <dbReference type="PROSITE-ProRule" id="PRU00284"/>
    </source>
</evidence>
<evidence type="ECO:0000259" key="5">
    <source>
        <dbReference type="PROSITE" id="PS50111"/>
    </source>
</evidence>
<protein>
    <submittedName>
        <fullName evidence="7">HAMP domain-containing protein</fullName>
    </submittedName>
</protein>
<dbReference type="GO" id="GO:0004888">
    <property type="term" value="F:transmembrane signaling receptor activity"/>
    <property type="evidence" value="ECO:0007669"/>
    <property type="project" value="InterPro"/>
</dbReference>
<dbReference type="GO" id="GO:0016020">
    <property type="term" value="C:membrane"/>
    <property type="evidence" value="ECO:0007669"/>
    <property type="project" value="InterPro"/>
</dbReference>
<dbReference type="SMART" id="SM00304">
    <property type="entry name" value="HAMP"/>
    <property type="match status" value="1"/>
</dbReference>
<evidence type="ECO:0000256" key="2">
    <source>
        <dbReference type="ARBA" id="ARBA00029447"/>
    </source>
</evidence>
<evidence type="ECO:0000313" key="7">
    <source>
        <dbReference type="EMBL" id="MZP30323.1"/>
    </source>
</evidence>
<sequence>MGSIAAPDNAALIAEVQKFSEMRTQLFLEASEHIAEQEHALKRLLMIILAMGLLVGMAVATVIARPILTSINAGMDVAKTMADGDLTREVPVRSQDELGQLLTSLQTATQNLRKLIIHVASTAETVAASSQELTASAEQSAQATNQVAMTITGVAQGAERQMHAVETTVDVIEQMSTSIQQVSANANLVTTMAEKTAGAAAQGDKAVNAAVSQMKSIETTVSGSAQVVARLGERSKEIGLIVDTISGIAGQTNLLALNAAIEAARAGEQGRGFAVVADEVRKLAEQSQEAAQQIANLIGEIQTETDKAVVAMHDGTREVALGADVVNKAGQAFQEIVSLIGQVSAQIKEISSSIEQLARGSQHIVTSVRDIDRIVKDTAGQTQTVSAATEEQSASMEEIAASSHALARLAEELQGALGKFKV</sequence>
<dbReference type="EMBL" id="WXEY01000012">
    <property type="protein sequence ID" value="MZP30323.1"/>
    <property type="molecule type" value="Genomic_DNA"/>
</dbReference>
<evidence type="ECO:0000256" key="4">
    <source>
        <dbReference type="SAM" id="Phobius"/>
    </source>
</evidence>
<dbReference type="CDD" id="cd06225">
    <property type="entry name" value="HAMP"/>
    <property type="match status" value="1"/>
</dbReference>
<evidence type="ECO:0000259" key="6">
    <source>
        <dbReference type="PROSITE" id="PS50885"/>
    </source>
</evidence>
<keyword evidence="8" id="KW-1185">Reference proteome</keyword>
<dbReference type="PANTHER" id="PTHR32089:SF112">
    <property type="entry name" value="LYSOZYME-LIKE PROTEIN-RELATED"/>
    <property type="match status" value="1"/>
</dbReference>
<comment type="similarity">
    <text evidence="2">Belongs to the methyl-accepting chemotaxis (MCP) protein family.</text>
</comment>
<reference evidence="7 8" key="1">
    <citation type="submission" date="2020-01" db="EMBL/GenBank/DDBJ databases">
        <title>Whole-genome sequence of Heliobacterium undosum DSM 13378.</title>
        <authorList>
            <person name="Kyndt J.A."/>
            <person name="Meyer T.E."/>
        </authorList>
    </citation>
    <scope>NUCLEOTIDE SEQUENCE [LARGE SCALE GENOMIC DNA]</scope>
    <source>
        <strain evidence="7 8">DSM 13378</strain>
    </source>
</reference>
<dbReference type="SMART" id="SM00283">
    <property type="entry name" value="MA"/>
    <property type="match status" value="1"/>
</dbReference>
<dbReference type="Gene3D" id="1.10.287.950">
    <property type="entry name" value="Methyl-accepting chemotaxis protein"/>
    <property type="match status" value="1"/>
</dbReference>
<keyword evidence="4" id="KW-1133">Transmembrane helix</keyword>
<dbReference type="GO" id="GO:0006935">
    <property type="term" value="P:chemotaxis"/>
    <property type="evidence" value="ECO:0007669"/>
    <property type="project" value="InterPro"/>
</dbReference>
<organism evidence="7 8">
    <name type="scientific">Heliomicrobium undosum</name>
    <dbReference type="NCBI Taxonomy" id="121734"/>
    <lineage>
        <taxon>Bacteria</taxon>
        <taxon>Bacillati</taxon>
        <taxon>Bacillota</taxon>
        <taxon>Clostridia</taxon>
        <taxon>Eubacteriales</taxon>
        <taxon>Heliobacteriaceae</taxon>
        <taxon>Heliomicrobium</taxon>
    </lineage>
</organism>
<dbReference type="FunFam" id="1.10.287.950:FF:000001">
    <property type="entry name" value="Methyl-accepting chemotaxis sensory transducer"/>
    <property type="match status" value="1"/>
</dbReference>
<evidence type="ECO:0000256" key="1">
    <source>
        <dbReference type="ARBA" id="ARBA00023224"/>
    </source>
</evidence>
<dbReference type="OrthoDB" id="9810264at2"/>
<feature type="domain" description="Methyl-accepting transducer" evidence="5">
    <location>
        <begin position="136"/>
        <end position="372"/>
    </location>
</feature>
<dbReference type="GO" id="GO:0007165">
    <property type="term" value="P:signal transduction"/>
    <property type="evidence" value="ECO:0007669"/>
    <property type="project" value="UniProtKB-KW"/>
</dbReference>
<dbReference type="Proteomes" id="UP000463470">
    <property type="component" value="Unassembled WGS sequence"/>
</dbReference>
<dbReference type="InterPro" id="IPR003660">
    <property type="entry name" value="HAMP_dom"/>
</dbReference>
<feature type="domain" description="HAMP" evidence="6">
    <location>
        <begin position="65"/>
        <end position="117"/>
    </location>
</feature>
<dbReference type="PROSITE" id="PS50885">
    <property type="entry name" value="HAMP"/>
    <property type="match status" value="1"/>
</dbReference>
<dbReference type="CDD" id="cd11386">
    <property type="entry name" value="MCP_signal"/>
    <property type="match status" value="1"/>
</dbReference>
<keyword evidence="4" id="KW-0812">Transmembrane</keyword>
<dbReference type="InterPro" id="IPR004089">
    <property type="entry name" value="MCPsignal_dom"/>
</dbReference>
<dbReference type="InterPro" id="IPR004090">
    <property type="entry name" value="Chemotax_Me-accpt_rcpt"/>
</dbReference>
<accession>A0A845L252</accession>
<keyword evidence="1 3" id="KW-0807">Transducer</keyword>